<evidence type="ECO:0000313" key="2">
    <source>
        <dbReference type="Proteomes" id="UP000546324"/>
    </source>
</evidence>
<reference evidence="1 2" key="1">
    <citation type="submission" date="2020-08" db="EMBL/GenBank/DDBJ databases">
        <title>Sequencing the genomes of 1000 actinobacteria strains.</title>
        <authorList>
            <person name="Klenk H.-P."/>
        </authorList>
    </citation>
    <scope>NUCLEOTIDE SEQUENCE [LARGE SCALE GENOMIC DNA]</scope>
    <source>
        <strain evidence="1 2">DSM 43675</strain>
    </source>
</reference>
<comment type="caution">
    <text evidence="1">The sequence shown here is derived from an EMBL/GenBank/DDBJ whole genome shotgun (WGS) entry which is preliminary data.</text>
</comment>
<proteinExistence type="predicted"/>
<protein>
    <submittedName>
        <fullName evidence="1">Uncharacterized protein</fullName>
    </submittedName>
</protein>
<dbReference type="Proteomes" id="UP000546324">
    <property type="component" value="Unassembled WGS sequence"/>
</dbReference>
<dbReference type="EMBL" id="JACHMQ010000001">
    <property type="protein sequence ID" value="MBB6398666.1"/>
    <property type="molecule type" value="Genomic_DNA"/>
</dbReference>
<organism evidence="1 2">
    <name type="scientific">Actinomadura coerulea</name>
    <dbReference type="NCBI Taxonomy" id="46159"/>
    <lineage>
        <taxon>Bacteria</taxon>
        <taxon>Bacillati</taxon>
        <taxon>Actinomycetota</taxon>
        <taxon>Actinomycetes</taxon>
        <taxon>Streptosporangiales</taxon>
        <taxon>Thermomonosporaceae</taxon>
        <taxon>Actinomadura</taxon>
    </lineage>
</organism>
<evidence type="ECO:0000313" key="1">
    <source>
        <dbReference type="EMBL" id="MBB6398666.1"/>
    </source>
</evidence>
<gene>
    <name evidence="1" type="ORF">BKA00_005580</name>
</gene>
<dbReference type="AlphaFoldDB" id="A0A7X0G5F4"/>
<dbReference type="RefSeq" id="WP_185035395.1">
    <property type="nucleotide sequence ID" value="NZ_JACHMQ010000001.1"/>
</dbReference>
<sequence>MDSIAGDDAAVAAALTAVRSGGVAADPEIKEDLMDLMFPCPEDLRSLAARTFDRLLNPAENEWYGLWALSNGIDQVAAEFEPYRQALSRS</sequence>
<accession>A0A7X0G5F4</accession>
<name>A0A7X0G5F4_9ACTN</name>
<keyword evidence="2" id="KW-1185">Reference proteome</keyword>